<sequence length="104" mass="12271">MHHKTYHVYILKCADDSYYTGVTNNLNFRFVQHNSGINPECYTYTRRPVELVFSYEFKYVNNAIAFEKQVKGWSRKKKEAIIKGNWEVLRELAECMNASHSGNK</sequence>
<dbReference type="Proteomes" id="UP000612680">
    <property type="component" value="Chromosome"/>
</dbReference>
<evidence type="ECO:0000313" key="3">
    <source>
        <dbReference type="EMBL" id="QRR03081.1"/>
    </source>
</evidence>
<dbReference type="Gene3D" id="3.40.1440.10">
    <property type="entry name" value="GIY-YIG endonuclease"/>
    <property type="match status" value="1"/>
</dbReference>
<feature type="domain" description="GIY-YIG" evidence="2">
    <location>
        <begin position="4"/>
        <end position="80"/>
    </location>
</feature>
<dbReference type="EMBL" id="CP056775">
    <property type="protein sequence ID" value="QRR03081.1"/>
    <property type="molecule type" value="Genomic_DNA"/>
</dbReference>
<dbReference type="RefSeq" id="WP_204658673.1">
    <property type="nucleotide sequence ID" value="NZ_CP056775.1"/>
</dbReference>
<dbReference type="PANTHER" id="PTHR34477">
    <property type="entry name" value="UPF0213 PROTEIN YHBQ"/>
    <property type="match status" value="1"/>
</dbReference>
<dbReference type="InterPro" id="IPR035901">
    <property type="entry name" value="GIY-YIG_endonuc_sf"/>
</dbReference>
<name>A0ABX7IDV8_9BACT</name>
<keyword evidence="4" id="KW-1185">Reference proteome</keyword>
<proteinExistence type="inferred from homology"/>
<accession>A0ABX7IDV8</accession>
<organism evidence="3 4">
    <name type="scientific">Dyadobacter sandarakinus</name>
    <dbReference type="NCBI Taxonomy" id="2747268"/>
    <lineage>
        <taxon>Bacteria</taxon>
        <taxon>Pseudomonadati</taxon>
        <taxon>Bacteroidota</taxon>
        <taxon>Cytophagia</taxon>
        <taxon>Cytophagales</taxon>
        <taxon>Spirosomataceae</taxon>
        <taxon>Dyadobacter</taxon>
    </lineage>
</organism>
<dbReference type="Pfam" id="PF01541">
    <property type="entry name" value="GIY-YIG"/>
    <property type="match status" value="1"/>
</dbReference>
<evidence type="ECO:0000256" key="1">
    <source>
        <dbReference type="ARBA" id="ARBA00007435"/>
    </source>
</evidence>
<protein>
    <submittedName>
        <fullName evidence="3">GIY-YIG nuclease family protein</fullName>
    </submittedName>
</protein>
<reference evidence="3 4" key="1">
    <citation type="submission" date="2020-06" db="EMBL/GenBank/DDBJ databases">
        <title>Dyadobacter sandarakinus sp. nov., isolated from the soil of the Arctic Yellow River Station.</title>
        <authorList>
            <person name="Zhang Y."/>
            <person name="Peng F."/>
        </authorList>
    </citation>
    <scope>NUCLEOTIDE SEQUENCE [LARGE SCALE GENOMIC DNA]</scope>
    <source>
        <strain evidence="3 4">Q3-56</strain>
    </source>
</reference>
<evidence type="ECO:0000313" key="4">
    <source>
        <dbReference type="Proteomes" id="UP000612680"/>
    </source>
</evidence>
<dbReference type="PROSITE" id="PS50164">
    <property type="entry name" value="GIY_YIG"/>
    <property type="match status" value="1"/>
</dbReference>
<dbReference type="InterPro" id="IPR000305">
    <property type="entry name" value="GIY-YIG_endonuc"/>
</dbReference>
<evidence type="ECO:0000259" key="2">
    <source>
        <dbReference type="PROSITE" id="PS50164"/>
    </source>
</evidence>
<comment type="similarity">
    <text evidence="1">Belongs to the UPF0213 family.</text>
</comment>
<dbReference type="InterPro" id="IPR050190">
    <property type="entry name" value="UPF0213_domain"/>
</dbReference>
<dbReference type="SUPFAM" id="SSF82771">
    <property type="entry name" value="GIY-YIG endonuclease"/>
    <property type="match status" value="1"/>
</dbReference>
<gene>
    <name evidence="3" type="ORF">HWI92_20280</name>
</gene>
<dbReference type="PANTHER" id="PTHR34477:SF1">
    <property type="entry name" value="UPF0213 PROTEIN YHBQ"/>
    <property type="match status" value="1"/>
</dbReference>
<dbReference type="CDD" id="cd10456">
    <property type="entry name" value="GIY-YIG_UPF0213"/>
    <property type="match status" value="1"/>
</dbReference>